<keyword evidence="2" id="KW-1185">Reference proteome</keyword>
<name>Q5GQQ0_BPSYP</name>
<reference evidence="1 2" key="2">
    <citation type="journal article" date="2005" name="J. Bacteriol.">
        <title>The genome of S-PM2, a 'photosynthetic' T4-type bacteriophage that infects marine Synechococcus strains.</title>
        <authorList>
            <person name="Mann N.H."/>
            <person name="Clokie M.R."/>
            <person name="Millard A."/>
            <person name="Cook A."/>
            <person name="Wilson W.H."/>
            <person name="Wheatley P.J."/>
            <person name="Letarov A."/>
            <person name="Krisch H.M."/>
        </authorList>
    </citation>
    <scope>NUCLEOTIDE SEQUENCE</scope>
</reference>
<evidence type="ECO:0000313" key="2">
    <source>
        <dbReference type="Proteomes" id="UP000000994"/>
    </source>
</evidence>
<proteinExistence type="predicted"/>
<dbReference type="Proteomes" id="UP000000994">
    <property type="component" value="Segment"/>
</dbReference>
<organismHost>
    <name type="scientific">Synechococcus</name>
    <dbReference type="NCBI Taxonomy" id="1129"/>
</organismHost>
<protein>
    <submittedName>
        <fullName evidence="1">Hypothetical-Protein belonging to T4-LIKE GC: 783</fullName>
    </submittedName>
</protein>
<reference evidence="1 2" key="1">
    <citation type="journal article" date="2004" name="Proc. Natl. Acad. Sci. U.S.A.">
        <title>Genetic organization of the psbAD region in phages infecting marine Synechococcus strains.</title>
        <authorList>
            <person name="Millard A."/>
            <person name="Clokie M.R."/>
            <person name="Shub D.A."/>
            <person name="Mann N.H."/>
        </authorList>
    </citation>
    <scope>NUCLEOTIDE SEQUENCE [LARGE SCALE GENOMIC DNA]</scope>
</reference>
<gene>
    <name evidence="1" type="ORF">S-PM2p038</name>
</gene>
<evidence type="ECO:0000313" key="1">
    <source>
        <dbReference type="EMBL" id="CAF34102.1"/>
    </source>
</evidence>
<dbReference type="RefSeq" id="YP_195072.1">
    <property type="nucleotide sequence ID" value="NC_006820.1"/>
</dbReference>
<organism evidence="1 2">
    <name type="scientific">Synechococcus phage S-PM2</name>
    <dbReference type="NCBI Taxonomy" id="238854"/>
    <lineage>
        <taxon>Viruses</taxon>
        <taxon>Duplodnaviria</taxon>
        <taxon>Heunggongvirae</taxon>
        <taxon>Uroviricota</taxon>
        <taxon>Caudoviricetes</taxon>
        <taxon>Pantevenvirales</taxon>
        <taxon>Kyanoviridae</taxon>
        <taxon>Nodensvirus</taxon>
        <taxon>Nodensvirus spm2</taxon>
    </lineage>
</organism>
<accession>Q5GQQ0</accession>
<dbReference type="EMBL" id="AJ630128">
    <property type="protein sequence ID" value="CAF34102.1"/>
    <property type="molecule type" value="Genomic_DNA"/>
</dbReference>
<dbReference type="KEGG" id="vg:3260403"/>
<sequence>MKYNRPMNVFEKLQSGWWWFGECFDEWCLTMTHDDGEFFNYIQSDYVGYEEDAYYE</sequence>
<dbReference type="OrthoDB" id="39744at10239"/>
<dbReference type="GeneID" id="3260403"/>